<comment type="caution">
    <text evidence="1">The sequence shown here is derived from an EMBL/GenBank/DDBJ whole genome shotgun (WGS) entry which is preliminary data.</text>
</comment>
<reference evidence="2" key="1">
    <citation type="journal article" date="2019" name="Int. J. Syst. Evol. Microbiol.">
        <title>The Global Catalogue of Microorganisms (GCM) 10K type strain sequencing project: providing services to taxonomists for standard genome sequencing and annotation.</title>
        <authorList>
            <consortium name="The Broad Institute Genomics Platform"/>
            <consortium name="The Broad Institute Genome Sequencing Center for Infectious Disease"/>
            <person name="Wu L."/>
            <person name="Ma J."/>
        </authorList>
    </citation>
    <scope>NUCLEOTIDE SEQUENCE [LARGE SCALE GENOMIC DNA]</scope>
    <source>
        <strain evidence="2">JCM 17687</strain>
    </source>
</reference>
<accession>A0ABP9JKH8</accession>
<proteinExistence type="predicted"/>
<protein>
    <submittedName>
        <fullName evidence="1">Uncharacterized protein</fullName>
    </submittedName>
</protein>
<dbReference type="EMBL" id="BAABIW010000020">
    <property type="protein sequence ID" value="GAA5032829.1"/>
    <property type="molecule type" value="Genomic_DNA"/>
</dbReference>
<dbReference type="RefSeq" id="WP_345508524.1">
    <property type="nucleotide sequence ID" value="NZ_BAABIW010000020.1"/>
</dbReference>
<organism evidence="1 2">
    <name type="scientific">Terrabacter aeriphilus</name>
    <dbReference type="NCBI Taxonomy" id="515662"/>
    <lineage>
        <taxon>Bacteria</taxon>
        <taxon>Bacillati</taxon>
        <taxon>Actinomycetota</taxon>
        <taxon>Actinomycetes</taxon>
        <taxon>Micrococcales</taxon>
        <taxon>Intrasporangiaceae</taxon>
        <taxon>Terrabacter</taxon>
    </lineage>
</organism>
<evidence type="ECO:0000313" key="2">
    <source>
        <dbReference type="Proteomes" id="UP001500427"/>
    </source>
</evidence>
<dbReference type="Proteomes" id="UP001500427">
    <property type="component" value="Unassembled WGS sequence"/>
</dbReference>
<name>A0ABP9JKH8_9MICO</name>
<keyword evidence="2" id="KW-1185">Reference proteome</keyword>
<sequence>MRFDELPSGWAQRPITDPEVFEGVVDLIVTEPSRESGAIYLLLCHPNGRLLQPVCLPAGRGGSGARLVEEVRQVLTEAAEHGVLDVVVVVARAGDPGVSAGDGRLRAEVAAACRAAGCALRGMAVATPGGVRVLPLHAPSAAA</sequence>
<gene>
    <name evidence="1" type="ORF">GCM10023258_32180</name>
</gene>
<evidence type="ECO:0000313" key="1">
    <source>
        <dbReference type="EMBL" id="GAA5032829.1"/>
    </source>
</evidence>